<comment type="caution">
    <text evidence="2">The sequence shown here is derived from an EMBL/GenBank/DDBJ whole genome shotgun (WGS) entry which is preliminary data.</text>
</comment>
<proteinExistence type="predicted"/>
<feature type="transmembrane region" description="Helical" evidence="1">
    <location>
        <begin position="180"/>
        <end position="197"/>
    </location>
</feature>
<keyword evidence="1" id="KW-0472">Membrane</keyword>
<evidence type="ECO:0000256" key="1">
    <source>
        <dbReference type="SAM" id="Phobius"/>
    </source>
</evidence>
<feature type="transmembrane region" description="Helical" evidence="1">
    <location>
        <begin position="155"/>
        <end position="174"/>
    </location>
</feature>
<dbReference type="EMBL" id="JAYMYS010000006">
    <property type="protein sequence ID" value="KAK7388287.1"/>
    <property type="molecule type" value="Genomic_DNA"/>
</dbReference>
<evidence type="ECO:0000313" key="2">
    <source>
        <dbReference type="EMBL" id="KAK7388287.1"/>
    </source>
</evidence>
<sequence>MPQIPIPLESAFLVDVGLGCKGIISVNLVVKVVYCLGKLPDFPDESLNIKDDDLNKIYDRVIAVADNIVASDVDVFIEARGINGQAEKGNASGRRRLCQRRGSALVSEVTFELACWGSQKVDGRRSSLGINTPTIDILPLFVLFSTSHFLIDSRAVLVVVYHHLVHLCVVLVYLRVSDDVNFWVFLFCLFSHSVIVVDPSSLYS</sequence>
<name>A0AAN9XDE1_PSOTE</name>
<reference evidence="2 3" key="1">
    <citation type="submission" date="2024-01" db="EMBL/GenBank/DDBJ databases">
        <title>The genomes of 5 underutilized Papilionoideae crops provide insights into root nodulation and disease resistanc.</title>
        <authorList>
            <person name="Jiang F."/>
        </authorList>
    </citation>
    <scope>NUCLEOTIDE SEQUENCE [LARGE SCALE GENOMIC DNA]</scope>
    <source>
        <strain evidence="2">DUOXIRENSHENG_FW03</strain>
        <tissue evidence="2">Leaves</tissue>
    </source>
</reference>
<dbReference type="AlphaFoldDB" id="A0AAN9XDE1"/>
<keyword evidence="1" id="KW-0812">Transmembrane</keyword>
<organism evidence="2 3">
    <name type="scientific">Psophocarpus tetragonolobus</name>
    <name type="common">Winged bean</name>
    <name type="synonym">Dolichos tetragonolobus</name>
    <dbReference type="NCBI Taxonomy" id="3891"/>
    <lineage>
        <taxon>Eukaryota</taxon>
        <taxon>Viridiplantae</taxon>
        <taxon>Streptophyta</taxon>
        <taxon>Embryophyta</taxon>
        <taxon>Tracheophyta</taxon>
        <taxon>Spermatophyta</taxon>
        <taxon>Magnoliopsida</taxon>
        <taxon>eudicotyledons</taxon>
        <taxon>Gunneridae</taxon>
        <taxon>Pentapetalae</taxon>
        <taxon>rosids</taxon>
        <taxon>fabids</taxon>
        <taxon>Fabales</taxon>
        <taxon>Fabaceae</taxon>
        <taxon>Papilionoideae</taxon>
        <taxon>50 kb inversion clade</taxon>
        <taxon>NPAAA clade</taxon>
        <taxon>indigoferoid/millettioid clade</taxon>
        <taxon>Phaseoleae</taxon>
        <taxon>Psophocarpus</taxon>
    </lineage>
</organism>
<keyword evidence="1" id="KW-1133">Transmembrane helix</keyword>
<accession>A0AAN9XDE1</accession>
<keyword evidence="3" id="KW-1185">Reference proteome</keyword>
<dbReference type="Proteomes" id="UP001386955">
    <property type="component" value="Unassembled WGS sequence"/>
</dbReference>
<gene>
    <name evidence="2" type="ORF">VNO78_23101</name>
</gene>
<protein>
    <submittedName>
        <fullName evidence="2">Uncharacterized protein</fullName>
    </submittedName>
</protein>
<evidence type="ECO:0000313" key="3">
    <source>
        <dbReference type="Proteomes" id="UP001386955"/>
    </source>
</evidence>